<organism evidence="9 10">
    <name type="scientific">Anopheles christyi</name>
    <dbReference type="NCBI Taxonomy" id="43041"/>
    <lineage>
        <taxon>Eukaryota</taxon>
        <taxon>Metazoa</taxon>
        <taxon>Ecdysozoa</taxon>
        <taxon>Arthropoda</taxon>
        <taxon>Hexapoda</taxon>
        <taxon>Insecta</taxon>
        <taxon>Pterygota</taxon>
        <taxon>Neoptera</taxon>
        <taxon>Endopterygota</taxon>
        <taxon>Diptera</taxon>
        <taxon>Nematocera</taxon>
        <taxon>Culicoidea</taxon>
        <taxon>Culicidae</taxon>
        <taxon>Anophelinae</taxon>
        <taxon>Anopheles</taxon>
    </lineage>
</organism>
<protein>
    <recommendedName>
        <fullName evidence="8">Major facilitator superfamily (MFS) profile domain-containing protein</fullName>
    </recommendedName>
</protein>
<keyword evidence="10" id="KW-1185">Reference proteome</keyword>
<dbReference type="Pfam" id="PF00083">
    <property type="entry name" value="Sugar_tr"/>
    <property type="match status" value="2"/>
</dbReference>
<feature type="transmembrane region" description="Helical" evidence="7">
    <location>
        <begin position="206"/>
        <end position="229"/>
    </location>
</feature>
<dbReference type="AlphaFoldDB" id="A0A182K4E0"/>
<evidence type="ECO:0000259" key="8">
    <source>
        <dbReference type="PROSITE" id="PS50850"/>
    </source>
</evidence>
<proteinExistence type="inferred from homology"/>
<dbReference type="InterPro" id="IPR036259">
    <property type="entry name" value="MFS_trans_sf"/>
</dbReference>
<evidence type="ECO:0000256" key="6">
    <source>
        <dbReference type="ARBA" id="ARBA00023136"/>
    </source>
</evidence>
<dbReference type="EnsemblMetazoa" id="ACHR005625-RA">
    <property type="protein sequence ID" value="ACHR005625-PA"/>
    <property type="gene ID" value="ACHR005625"/>
</dbReference>
<feature type="transmembrane region" description="Helical" evidence="7">
    <location>
        <begin position="355"/>
        <end position="374"/>
    </location>
</feature>
<feature type="transmembrane region" description="Helical" evidence="7">
    <location>
        <begin position="133"/>
        <end position="156"/>
    </location>
</feature>
<accession>A0A182K4E0</accession>
<keyword evidence="5 7" id="KW-1133">Transmembrane helix</keyword>
<evidence type="ECO:0000256" key="7">
    <source>
        <dbReference type="SAM" id="Phobius"/>
    </source>
</evidence>
<evidence type="ECO:0000256" key="4">
    <source>
        <dbReference type="ARBA" id="ARBA00022692"/>
    </source>
</evidence>
<evidence type="ECO:0000256" key="1">
    <source>
        <dbReference type="ARBA" id="ARBA00004141"/>
    </source>
</evidence>
<dbReference type="Proteomes" id="UP000075881">
    <property type="component" value="Unassembled WGS sequence"/>
</dbReference>
<feature type="transmembrane region" description="Helical" evidence="7">
    <location>
        <begin position="56"/>
        <end position="76"/>
    </location>
</feature>
<dbReference type="GO" id="GO:0016020">
    <property type="term" value="C:membrane"/>
    <property type="evidence" value="ECO:0007669"/>
    <property type="project" value="UniProtKB-SubCell"/>
</dbReference>
<feature type="transmembrane region" description="Helical" evidence="7">
    <location>
        <begin position="546"/>
        <end position="569"/>
    </location>
</feature>
<keyword evidence="6 7" id="KW-0472">Membrane</keyword>
<dbReference type="STRING" id="43041.A0A182K4E0"/>
<feature type="transmembrane region" description="Helical" evidence="7">
    <location>
        <begin position="101"/>
        <end position="121"/>
    </location>
</feature>
<comment type="similarity">
    <text evidence="2">Belongs to the major facilitator superfamily.</text>
</comment>
<name>A0A182K4E0_9DIPT</name>
<dbReference type="InterPro" id="IPR020846">
    <property type="entry name" value="MFS_dom"/>
</dbReference>
<keyword evidence="3" id="KW-0813">Transport</keyword>
<dbReference type="PANTHER" id="PTHR23511:SF37">
    <property type="entry name" value="MAJOR FACILITATOR SUPERFAMILY (MFS) PROFILE DOMAIN-CONTAINING PROTEIN-RELATED"/>
    <property type="match status" value="1"/>
</dbReference>
<feature type="transmembrane region" description="Helical" evidence="7">
    <location>
        <begin position="460"/>
        <end position="478"/>
    </location>
</feature>
<evidence type="ECO:0000313" key="10">
    <source>
        <dbReference type="Proteomes" id="UP000075881"/>
    </source>
</evidence>
<dbReference type="Gene3D" id="1.20.1250.20">
    <property type="entry name" value="MFS general substrate transporter like domains"/>
    <property type="match status" value="1"/>
</dbReference>
<feature type="transmembrane region" description="Helical" evidence="7">
    <location>
        <begin position="435"/>
        <end position="453"/>
    </location>
</feature>
<reference evidence="10" key="1">
    <citation type="submission" date="2013-03" db="EMBL/GenBank/DDBJ databases">
        <title>The Genome Sequence of Anopheles christyi ACHKN1017.</title>
        <authorList>
            <consortium name="The Broad Institute Genomics Platform"/>
            <person name="Neafsey D.E."/>
            <person name="Besansky N."/>
            <person name="Walker B."/>
            <person name="Young S.K."/>
            <person name="Zeng Q."/>
            <person name="Gargeya S."/>
            <person name="Fitzgerald M."/>
            <person name="Haas B."/>
            <person name="Abouelleil A."/>
            <person name="Allen A.W."/>
            <person name="Alvarado L."/>
            <person name="Arachchi H.M."/>
            <person name="Berlin A.M."/>
            <person name="Chapman S.B."/>
            <person name="Gainer-Dewar J."/>
            <person name="Goldberg J."/>
            <person name="Griggs A."/>
            <person name="Gujja S."/>
            <person name="Hansen M."/>
            <person name="Howarth C."/>
            <person name="Imamovic A."/>
            <person name="Ireland A."/>
            <person name="Larimer J."/>
            <person name="McCowan C."/>
            <person name="Murphy C."/>
            <person name="Pearson M."/>
            <person name="Poon T.W."/>
            <person name="Priest M."/>
            <person name="Roberts A."/>
            <person name="Saif S."/>
            <person name="Shea T."/>
            <person name="Sisk P."/>
            <person name="Sykes S."/>
            <person name="Wortman J."/>
            <person name="Nusbaum C."/>
            <person name="Birren B."/>
        </authorList>
    </citation>
    <scope>NUCLEOTIDE SEQUENCE [LARGE SCALE GENOMIC DNA]</scope>
    <source>
        <strain evidence="10">ACHKN1017</strain>
    </source>
</reference>
<dbReference type="PROSITE" id="PS50850">
    <property type="entry name" value="MFS"/>
    <property type="match status" value="1"/>
</dbReference>
<dbReference type="InterPro" id="IPR011701">
    <property type="entry name" value="MFS"/>
</dbReference>
<keyword evidence="4 7" id="KW-0812">Transmembrane</keyword>
<feature type="domain" description="Major facilitator superfamily (MFS) profile" evidence="8">
    <location>
        <begin position="61"/>
        <end position="569"/>
    </location>
</feature>
<feature type="transmembrane region" description="Helical" evidence="7">
    <location>
        <begin position="516"/>
        <end position="540"/>
    </location>
</feature>
<dbReference type="Pfam" id="PF07690">
    <property type="entry name" value="MFS_1"/>
    <property type="match status" value="1"/>
</dbReference>
<comment type="subcellular location">
    <subcellularLocation>
        <location evidence="1">Membrane</location>
        <topology evidence="1">Multi-pass membrane protein</topology>
    </subcellularLocation>
</comment>
<dbReference type="SUPFAM" id="SSF103473">
    <property type="entry name" value="MFS general substrate transporter"/>
    <property type="match status" value="1"/>
</dbReference>
<dbReference type="PANTHER" id="PTHR23511">
    <property type="entry name" value="SYNAPTIC VESICLE GLYCOPROTEIN 2"/>
    <property type="match status" value="1"/>
</dbReference>
<reference evidence="9" key="2">
    <citation type="submission" date="2020-05" db="UniProtKB">
        <authorList>
            <consortium name="EnsemblMetazoa"/>
        </authorList>
    </citation>
    <scope>IDENTIFICATION</scope>
    <source>
        <strain evidence="9">ACHKN1017</strain>
    </source>
</reference>
<dbReference type="InterPro" id="IPR005828">
    <property type="entry name" value="MFS_sugar_transport-like"/>
</dbReference>
<feature type="transmembrane region" description="Helical" evidence="7">
    <location>
        <begin position="176"/>
        <end position="194"/>
    </location>
</feature>
<feature type="transmembrane region" description="Helical" evidence="7">
    <location>
        <begin position="484"/>
        <end position="504"/>
    </location>
</feature>
<evidence type="ECO:0000256" key="3">
    <source>
        <dbReference type="ARBA" id="ARBA00022448"/>
    </source>
</evidence>
<evidence type="ECO:0000256" key="2">
    <source>
        <dbReference type="ARBA" id="ARBA00008335"/>
    </source>
</evidence>
<evidence type="ECO:0000256" key="5">
    <source>
        <dbReference type="ARBA" id="ARBA00022989"/>
    </source>
</evidence>
<dbReference type="GO" id="GO:0022857">
    <property type="term" value="F:transmembrane transporter activity"/>
    <property type="evidence" value="ECO:0007669"/>
    <property type="project" value="InterPro"/>
</dbReference>
<evidence type="ECO:0000313" key="9">
    <source>
        <dbReference type="EnsemblMetazoa" id="ACHR005625-PA"/>
    </source>
</evidence>
<dbReference type="VEuPathDB" id="VectorBase:ACHR005625"/>
<feature type="transmembrane region" description="Helical" evidence="7">
    <location>
        <begin position="249"/>
        <end position="268"/>
    </location>
</feature>
<sequence>MTPNIDDAIEKLPGKRSAHYITNENSALIQFFSSEPKDVTYQRPVKLDDALLMTKFGIYNLCLITISGTILAAVLLETLGISYVLPVAECDLMLTTKEKGVLSAISFAGIICSSHLWGFLADTRGRKTVILPTLFLAFASTVLSSFTTSFWLITITRFFTGFFDTVLSFPEFMRKLLSMFCSISGSSATIYAYLGEFHAKSNSSRAIIGASFVFGVGCILLPLIAWSVINQEWEFTLPLLDIVYRPWRLFIVVCGLPSLVCGIALLYFPESPKFLFSRGQEQETIQIVHKMYRWNTAGKGPKLELTSLLQETEAQQTKVRREEAASSKSVLRLLKQMWQQTAPLFMGQYLKRTTIICVLQFGIYLTSNGMYMFFPDILNRIAELEDQGIVRTSVCQAVYATQVDISRLQQPDANATALPEVCHQKLDISAYEHSFVLETIYALGFAVIGLIINAVGKLPILVFIFGFCGICGILIVFIDLPLLAIWFYVILLTCGFCISVVNACTVDLFPTNLRAMAVCISLMFGRLGSVVGANIVGFLLDSQCELTFWISGISLLGCGVLSFFIPNIYKRN</sequence>